<gene>
    <name evidence="2" type="ORF">NO1_1639</name>
</gene>
<organism evidence="2 3">
    <name type="scientific">Termititenax aidoneus</name>
    <dbReference type="NCBI Taxonomy" id="2218524"/>
    <lineage>
        <taxon>Bacteria</taxon>
        <taxon>Bacillati</taxon>
        <taxon>Candidatus Margulisiibacteriota</taxon>
        <taxon>Candidatus Termititenacia</taxon>
        <taxon>Candidatus Termititenacales</taxon>
        <taxon>Candidatus Termititenacaceae</taxon>
        <taxon>Candidatus Termititenax</taxon>
    </lineage>
</organism>
<dbReference type="EMBL" id="BGZN01000048">
    <property type="protein sequence ID" value="GBR74474.1"/>
    <property type="molecule type" value="Genomic_DNA"/>
</dbReference>
<keyword evidence="3" id="KW-1185">Reference proteome</keyword>
<evidence type="ECO:0000313" key="2">
    <source>
        <dbReference type="EMBL" id="GBR74474.1"/>
    </source>
</evidence>
<dbReference type="SUPFAM" id="SSF47413">
    <property type="entry name" value="lambda repressor-like DNA-binding domains"/>
    <property type="match status" value="1"/>
</dbReference>
<reference evidence="2 3" key="1">
    <citation type="journal article" date="2019" name="ISME J.">
        <title>Genome analyses of uncultured TG2/ZB3 bacteria in 'Margulisbacteria' specifically attached to ectosymbiotic spirochetes of protists in the termite gut.</title>
        <authorList>
            <person name="Utami Y.D."/>
            <person name="Kuwahara H."/>
            <person name="Igai K."/>
            <person name="Murakami T."/>
            <person name="Sugaya K."/>
            <person name="Morikawa T."/>
            <person name="Nagura Y."/>
            <person name="Yuki M."/>
            <person name="Deevong P."/>
            <person name="Inoue T."/>
            <person name="Kihara K."/>
            <person name="Lo N."/>
            <person name="Yamada A."/>
            <person name="Ohkuma M."/>
            <person name="Hongoh Y."/>
        </authorList>
    </citation>
    <scope>NUCLEOTIDE SEQUENCE [LARGE SCALE GENOMIC DNA]</scope>
    <source>
        <strain evidence="2">NkOx7-01</strain>
    </source>
</reference>
<dbReference type="GO" id="GO:0003677">
    <property type="term" value="F:DNA binding"/>
    <property type="evidence" value="ECO:0007669"/>
    <property type="project" value="InterPro"/>
</dbReference>
<protein>
    <recommendedName>
        <fullName evidence="1">HTH cro/C1-type domain-containing protein</fullName>
    </recommendedName>
</protein>
<proteinExistence type="predicted"/>
<sequence>MDKQIEQKLKTLISKKLQLLRERDNCTMEKTADFLDLDYSLYHGLLHGTRLPHLATLMKINQAYGLDMNWWFEDFAEIRAARVLTKEAIAKKAAEKELLNNFNKLDAHSRKALQKILKTMLKKHRGNWPVNNVYFFQQA</sequence>
<evidence type="ECO:0000313" key="3">
    <source>
        <dbReference type="Proteomes" id="UP000269352"/>
    </source>
</evidence>
<dbReference type="Proteomes" id="UP000269352">
    <property type="component" value="Unassembled WGS sequence"/>
</dbReference>
<evidence type="ECO:0000259" key="1">
    <source>
        <dbReference type="PROSITE" id="PS50943"/>
    </source>
</evidence>
<dbReference type="AlphaFoldDB" id="A0A388TCC6"/>
<feature type="domain" description="HTH cro/C1-type" evidence="1">
    <location>
        <begin position="17"/>
        <end position="71"/>
    </location>
</feature>
<dbReference type="InterPro" id="IPR010982">
    <property type="entry name" value="Lambda_DNA-bd_dom_sf"/>
</dbReference>
<dbReference type="Gene3D" id="1.10.260.40">
    <property type="entry name" value="lambda repressor-like DNA-binding domains"/>
    <property type="match status" value="1"/>
</dbReference>
<comment type="caution">
    <text evidence="2">The sequence shown here is derived from an EMBL/GenBank/DDBJ whole genome shotgun (WGS) entry which is preliminary data.</text>
</comment>
<accession>A0A388TCC6</accession>
<dbReference type="PROSITE" id="PS50943">
    <property type="entry name" value="HTH_CROC1"/>
    <property type="match status" value="1"/>
</dbReference>
<name>A0A388TCC6_TERA1</name>
<dbReference type="SMART" id="SM00530">
    <property type="entry name" value="HTH_XRE"/>
    <property type="match status" value="1"/>
</dbReference>
<dbReference type="InterPro" id="IPR001387">
    <property type="entry name" value="Cro/C1-type_HTH"/>
</dbReference>